<dbReference type="EMBL" id="UINC01075535">
    <property type="protein sequence ID" value="SVC13813.1"/>
    <property type="molecule type" value="Genomic_DNA"/>
</dbReference>
<proteinExistence type="predicted"/>
<protein>
    <submittedName>
        <fullName evidence="1">Uncharacterized protein</fullName>
    </submittedName>
</protein>
<organism evidence="1">
    <name type="scientific">marine metagenome</name>
    <dbReference type="NCBI Taxonomy" id="408172"/>
    <lineage>
        <taxon>unclassified sequences</taxon>
        <taxon>metagenomes</taxon>
        <taxon>ecological metagenomes</taxon>
    </lineage>
</organism>
<dbReference type="AlphaFoldDB" id="A0A382JRH0"/>
<gene>
    <name evidence="1" type="ORF">METZ01_LOCUS266667</name>
</gene>
<name>A0A382JRH0_9ZZZZ</name>
<accession>A0A382JRH0</accession>
<sequence length="84" mass="9965">MIGKSIGNLIALIVVFLKWGFDEMLIKIEKCTKWLSIEVIPKILSNTRYYENKRIQERAIKHHVDTVNRQDINLWKGTDFTPYE</sequence>
<reference evidence="1" key="1">
    <citation type="submission" date="2018-05" db="EMBL/GenBank/DDBJ databases">
        <authorList>
            <person name="Lanie J.A."/>
            <person name="Ng W.-L."/>
            <person name="Kazmierczak K.M."/>
            <person name="Andrzejewski T.M."/>
            <person name="Davidsen T.M."/>
            <person name="Wayne K.J."/>
            <person name="Tettelin H."/>
            <person name="Glass J.I."/>
            <person name="Rusch D."/>
            <person name="Podicherti R."/>
            <person name="Tsui H.-C.T."/>
            <person name="Winkler M.E."/>
        </authorList>
    </citation>
    <scope>NUCLEOTIDE SEQUENCE</scope>
</reference>
<evidence type="ECO:0000313" key="1">
    <source>
        <dbReference type="EMBL" id="SVC13813.1"/>
    </source>
</evidence>